<comment type="similarity">
    <text evidence="1">Belongs to the UPF0213 family.</text>
</comment>
<dbReference type="InterPro" id="IPR035901">
    <property type="entry name" value="GIY-YIG_endonuc_sf"/>
</dbReference>
<dbReference type="CDD" id="cd10456">
    <property type="entry name" value="GIY-YIG_UPF0213"/>
    <property type="match status" value="1"/>
</dbReference>
<dbReference type="SUPFAM" id="SSF82771">
    <property type="entry name" value="GIY-YIG endonuclease"/>
    <property type="match status" value="1"/>
</dbReference>
<proteinExistence type="inferred from homology"/>
<dbReference type="Proteomes" id="UP001150830">
    <property type="component" value="Unassembled WGS sequence"/>
</dbReference>
<organism evidence="4 5">
    <name type="scientific">Parathalassolituus penaei</name>
    <dbReference type="NCBI Taxonomy" id="2997323"/>
    <lineage>
        <taxon>Bacteria</taxon>
        <taxon>Pseudomonadati</taxon>
        <taxon>Pseudomonadota</taxon>
        <taxon>Gammaproteobacteria</taxon>
        <taxon>Oceanospirillales</taxon>
        <taxon>Oceanospirillaceae</taxon>
        <taxon>Parathalassolituus</taxon>
    </lineage>
</organism>
<accession>A0A9X3EBS2</accession>
<protein>
    <submittedName>
        <fullName evidence="4">GIY-YIG nuclease family protein</fullName>
    </submittedName>
</protein>
<dbReference type="Pfam" id="PF01541">
    <property type="entry name" value="GIY-YIG"/>
    <property type="match status" value="1"/>
</dbReference>
<evidence type="ECO:0000313" key="5">
    <source>
        <dbReference type="Proteomes" id="UP001150830"/>
    </source>
</evidence>
<dbReference type="RefSeq" id="WP_283172025.1">
    <property type="nucleotide sequence ID" value="NZ_JAPNOA010000006.1"/>
</dbReference>
<gene>
    <name evidence="4" type="ORF">OUO13_01210</name>
</gene>
<evidence type="ECO:0000259" key="3">
    <source>
        <dbReference type="PROSITE" id="PS50164"/>
    </source>
</evidence>
<sequence length="113" mass="12703">MMTDKNDSVRPLANPSQEPGSGLTGNWSLYLIRNRLGYYYCGVTTDVVRRFREHQADGARCARSLRGKGPLTLCHVIEVGDKSSALRLEIRVKRLNRKAKDALIAGTLDWRSL</sequence>
<dbReference type="PANTHER" id="PTHR34477:SF1">
    <property type="entry name" value="UPF0213 PROTEIN YHBQ"/>
    <property type="match status" value="1"/>
</dbReference>
<evidence type="ECO:0000256" key="1">
    <source>
        <dbReference type="ARBA" id="ARBA00007435"/>
    </source>
</evidence>
<keyword evidence="5" id="KW-1185">Reference proteome</keyword>
<evidence type="ECO:0000256" key="2">
    <source>
        <dbReference type="SAM" id="MobiDB-lite"/>
    </source>
</evidence>
<dbReference type="EMBL" id="JAPNOA010000006">
    <property type="protein sequence ID" value="MCY0963805.1"/>
    <property type="molecule type" value="Genomic_DNA"/>
</dbReference>
<dbReference type="PROSITE" id="PS50164">
    <property type="entry name" value="GIY_YIG"/>
    <property type="match status" value="1"/>
</dbReference>
<dbReference type="Gene3D" id="3.40.1440.10">
    <property type="entry name" value="GIY-YIG endonuclease"/>
    <property type="match status" value="1"/>
</dbReference>
<dbReference type="PANTHER" id="PTHR34477">
    <property type="entry name" value="UPF0213 PROTEIN YHBQ"/>
    <property type="match status" value="1"/>
</dbReference>
<dbReference type="InterPro" id="IPR050190">
    <property type="entry name" value="UPF0213_domain"/>
</dbReference>
<dbReference type="InterPro" id="IPR000305">
    <property type="entry name" value="GIY-YIG_endonuc"/>
</dbReference>
<feature type="region of interest" description="Disordered" evidence="2">
    <location>
        <begin position="1"/>
        <end position="25"/>
    </location>
</feature>
<reference evidence="4" key="1">
    <citation type="submission" date="2022-11" db="EMBL/GenBank/DDBJ databases">
        <title>Parathalassolutuus dongxingensis gen. nov., sp. nov., a novel member of family Oceanospirillaceae isolated from a coastal shrimp pond in Guangxi, China.</title>
        <authorList>
            <person name="Chen H."/>
        </authorList>
    </citation>
    <scope>NUCLEOTIDE SEQUENCE</scope>
    <source>
        <strain evidence="4">G-43</strain>
    </source>
</reference>
<evidence type="ECO:0000313" key="4">
    <source>
        <dbReference type="EMBL" id="MCY0963805.1"/>
    </source>
</evidence>
<comment type="caution">
    <text evidence="4">The sequence shown here is derived from an EMBL/GenBank/DDBJ whole genome shotgun (WGS) entry which is preliminary data.</text>
</comment>
<name>A0A9X3EBS2_9GAMM</name>
<dbReference type="AlphaFoldDB" id="A0A9X3EBS2"/>
<feature type="compositionally biased region" description="Polar residues" evidence="2">
    <location>
        <begin position="14"/>
        <end position="25"/>
    </location>
</feature>
<feature type="domain" description="GIY-YIG" evidence="3">
    <location>
        <begin position="25"/>
        <end position="102"/>
    </location>
</feature>